<evidence type="ECO:0000313" key="7">
    <source>
        <dbReference type="Proteomes" id="UP000635565"/>
    </source>
</evidence>
<dbReference type="InterPro" id="IPR011251">
    <property type="entry name" value="Luciferase-like_dom"/>
</dbReference>
<keyword evidence="4" id="KW-0503">Monooxygenase</keyword>
<keyword evidence="7" id="KW-1185">Reference proteome</keyword>
<keyword evidence="1" id="KW-0285">Flavoprotein</keyword>
<proteinExistence type="predicted"/>
<dbReference type="Pfam" id="PF00296">
    <property type="entry name" value="Bac_luciferase"/>
    <property type="match status" value="1"/>
</dbReference>
<evidence type="ECO:0000256" key="3">
    <source>
        <dbReference type="ARBA" id="ARBA00023002"/>
    </source>
</evidence>
<keyword evidence="3" id="KW-0560">Oxidoreductase</keyword>
<sequence>MKYGFILMGNPLEVVELAQEAEAAGWDGVFLSDDWMTAWIILTAIAMRTQRIRLGTMLTPLPEQLPWYVAAQTATLDQLSSGRVILTAGLGILERDQAGSLNNKVRAQRLDEALEILASRWRSEPLRTVSEGHYAHLQQMHSSVEIGTYTPQQKPRIPIWVIGGSKQSQLRRAARWDGAVIGGTPEELRVRKAAIEALRSSSSSLDIITEGETPPDDPARAAAIVRPYAEAGATWWLESMWEWEGVTRNYDMRTRIRSGPPKI</sequence>
<comment type="caution">
    <text evidence="6">The sequence shown here is derived from an EMBL/GenBank/DDBJ whole genome shotgun (WGS) entry which is preliminary data.</text>
</comment>
<dbReference type="EMBL" id="BNJJ01000001">
    <property type="protein sequence ID" value="GHO82374.1"/>
    <property type="molecule type" value="Genomic_DNA"/>
</dbReference>
<reference evidence="6 7" key="1">
    <citation type="journal article" date="2021" name="Int. J. Syst. Evol. Microbiol.">
        <title>Reticulibacter mediterranei gen. nov., sp. nov., within the new family Reticulibacteraceae fam. nov., and Ktedonospora formicarum gen. nov., sp. nov., Ktedonobacter robiniae sp. nov., Dictyobacter formicarum sp. nov. and Dictyobacter arantiisoli sp. nov., belonging to the class Ktedonobacteria.</title>
        <authorList>
            <person name="Yabe S."/>
            <person name="Zheng Y."/>
            <person name="Wang C.M."/>
            <person name="Sakai Y."/>
            <person name="Abe K."/>
            <person name="Yokota A."/>
            <person name="Donadio S."/>
            <person name="Cavaletti L."/>
            <person name="Monciardini P."/>
        </authorList>
    </citation>
    <scope>NUCLEOTIDE SEQUENCE [LARGE SCALE GENOMIC DNA]</scope>
    <source>
        <strain evidence="6 7">SOSP1-9</strain>
    </source>
</reference>
<evidence type="ECO:0000256" key="1">
    <source>
        <dbReference type="ARBA" id="ARBA00022630"/>
    </source>
</evidence>
<evidence type="ECO:0000256" key="2">
    <source>
        <dbReference type="ARBA" id="ARBA00022643"/>
    </source>
</evidence>
<evidence type="ECO:0000313" key="6">
    <source>
        <dbReference type="EMBL" id="GHO82374.1"/>
    </source>
</evidence>
<feature type="domain" description="Luciferase-like" evidence="5">
    <location>
        <begin position="13"/>
        <end position="200"/>
    </location>
</feature>
<protein>
    <submittedName>
        <fullName evidence="6">Luciferase-like protein</fullName>
    </submittedName>
</protein>
<dbReference type="Proteomes" id="UP000635565">
    <property type="component" value="Unassembled WGS sequence"/>
</dbReference>
<name>A0ABQ3V9B2_9CHLR</name>
<dbReference type="InterPro" id="IPR050172">
    <property type="entry name" value="SsuD_RutA_monooxygenase"/>
</dbReference>
<dbReference type="Gene3D" id="3.20.20.30">
    <property type="entry name" value="Luciferase-like domain"/>
    <property type="match status" value="1"/>
</dbReference>
<dbReference type="PANTHER" id="PTHR42847:SF4">
    <property type="entry name" value="ALKANESULFONATE MONOOXYGENASE-RELATED"/>
    <property type="match status" value="1"/>
</dbReference>
<dbReference type="PANTHER" id="PTHR42847">
    <property type="entry name" value="ALKANESULFONATE MONOOXYGENASE"/>
    <property type="match status" value="1"/>
</dbReference>
<dbReference type="InterPro" id="IPR036661">
    <property type="entry name" value="Luciferase-like_sf"/>
</dbReference>
<evidence type="ECO:0000256" key="4">
    <source>
        <dbReference type="ARBA" id="ARBA00023033"/>
    </source>
</evidence>
<evidence type="ECO:0000259" key="5">
    <source>
        <dbReference type="Pfam" id="PF00296"/>
    </source>
</evidence>
<dbReference type="RefSeq" id="WP_201360060.1">
    <property type="nucleotide sequence ID" value="NZ_BNJJ01000001.1"/>
</dbReference>
<accession>A0ABQ3V9B2</accession>
<keyword evidence="2" id="KW-0288">FMN</keyword>
<gene>
    <name evidence="6" type="ORF">KSZ_03800</name>
</gene>
<dbReference type="SUPFAM" id="SSF51679">
    <property type="entry name" value="Bacterial luciferase-like"/>
    <property type="match status" value="1"/>
</dbReference>
<organism evidence="6 7">
    <name type="scientific">Dictyobacter formicarum</name>
    <dbReference type="NCBI Taxonomy" id="2778368"/>
    <lineage>
        <taxon>Bacteria</taxon>
        <taxon>Bacillati</taxon>
        <taxon>Chloroflexota</taxon>
        <taxon>Ktedonobacteria</taxon>
        <taxon>Ktedonobacterales</taxon>
        <taxon>Dictyobacteraceae</taxon>
        <taxon>Dictyobacter</taxon>
    </lineage>
</organism>